<dbReference type="GO" id="GO:0005778">
    <property type="term" value="C:peroxisomal membrane"/>
    <property type="evidence" value="ECO:0007669"/>
    <property type="project" value="UniProtKB-SubCell"/>
</dbReference>
<dbReference type="InterPro" id="IPR008733">
    <property type="entry name" value="PEX11"/>
</dbReference>
<proteinExistence type="inferred from homology"/>
<keyword evidence="4 6" id="KW-0472">Membrane</keyword>
<protein>
    <recommendedName>
        <fullName evidence="9">Peroxisomal membrane protein 11B</fullName>
    </recommendedName>
</protein>
<evidence type="ECO:0000256" key="4">
    <source>
        <dbReference type="ARBA" id="ARBA00023136"/>
    </source>
</evidence>
<comment type="subcellular location">
    <subcellularLocation>
        <location evidence="1">Peroxisome membrane</location>
        <topology evidence="1">Multi-pass membrane protein</topology>
    </subcellularLocation>
</comment>
<dbReference type="Proteomes" id="UP000265515">
    <property type="component" value="Unassembled WGS sequence"/>
</dbReference>
<keyword evidence="6" id="KW-1133">Transmembrane helix</keyword>
<dbReference type="Pfam" id="PF05648">
    <property type="entry name" value="PEX11"/>
    <property type="match status" value="1"/>
</dbReference>
<dbReference type="GO" id="GO:0044375">
    <property type="term" value="P:regulation of peroxisome size"/>
    <property type="evidence" value="ECO:0007669"/>
    <property type="project" value="EnsemblPlants"/>
</dbReference>
<dbReference type="Gramene" id="GBG85951">
    <property type="protein sequence ID" value="GBG85951"/>
    <property type="gene ID" value="CBR_g40763"/>
</dbReference>
<dbReference type="EMBL" id="BFEA01000541">
    <property type="protein sequence ID" value="GBG85951.1"/>
    <property type="molecule type" value="Genomic_DNA"/>
</dbReference>
<keyword evidence="6" id="KW-0812">Transmembrane</keyword>
<reference evidence="7 8" key="1">
    <citation type="journal article" date="2018" name="Cell">
        <title>The Chara Genome: Secondary Complexity and Implications for Plant Terrestrialization.</title>
        <authorList>
            <person name="Nishiyama T."/>
            <person name="Sakayama H."/>
            <person name="Vries J.D."/>
            <person name="Buschmann H."/>
            <person name="Saint-Marcoux D."/>
            <person name="Ullrich K.K."/>
            <person name="Haas F.B."/>
            <person name="Vanderstraeten L."/>
            <person name="Becker D."/>
            <person name="Lang D."/>
            <person name="Vosolsobe S."/>
            <person name="Rombauts S."/>
            <person name="Wilhelmsson P.K.I."/>
            <person name="Janitza P."/>
            <person name="Kern R."/>
            <person name="Heyl A."/>
            <person name="Rumpler F."/>
            <person name="Villalobos L.I.A.C."/>
            <person name="Clay J.M."/>
            <person name="Skokan R."/>
            <person name="Toyoda A."/>
            <person name="Suzuki Y."/>
            <person name="Kagoshima H."/>
            <person name="Schijlen E."/>
            <person name="Tajeshwar N."/>
            <person name="Catarino B."/>
            <person name="Hetherington A.J."/>
            <person name="Saltykova A."/>
            <person name="Bonnot C."/>
            <person name="Breuninger H."/>
            <person name="Symeonidi A."/>
            <person name="Radhakrishnan G.V."/>
            <person name="Van Nieuwerburgh F."/>
            <person name="Deforce D."/>
            <person name="Chang C."/>
            <person name="Karol K.G."/>
            <person name="Hedrich R."/>
            <person name="Ulvskov P."/>
            <person name="Glockner G."/>
            <person name="Delwiche C.F."/>
            <person name="Petrasek J."/>
            <person name="Van de Peer Y."/>
            <person name="Friml J."/>
            <person name="Beilby M."/>
            <person name="Dolan L."/>
            <person name="Kohara Y."/>
            <person name="Sugano S."/>
            <person name="Fujiyama A."/>
            <person name="Delaux P.-M."/>
            <person name="Quint M."/>
            <person name="TheiBen G."/>
            <person name="Hagemann M."/>
            <person name="Harholt J."/>
            <person name="Dunand C."/>
            <person name="Zachgo S."/>
            <person name="Langdale J."/>
            <person name="Maumus F."/>
            <person name="Straeten D.V.D."/>
            <person name="Gould S.B."/>
            <person name="Rensing S.A."/>
        </authorList>
    </citation>
    <scope>NUCLEOTIDE SEQUENCE [LARGE SCALE GENOMIC DNA]</scope>
    <source>
        <strain evidence="7 8">S276</strain>
    </source>
</reference>
<keyword evidence="5" id="KW-0576">Peroxisome</keyword>
<dbReference type="PANTHER" id="PTHR12652">
    <property type="entry name" value="PEROXISOMAL BIOGENESIS FACTOR 11"/>
    <property type="match status" value="1"/>
</dbReference>
<dbReference type="GO" id="GO:0016559">
    <property type="term" value="P:peroxisome fission"/>
    <property type="evidence" value="ECO:0007669"/>
    <property type="project" value="EnsemblPlants"/>
</dbReference>
<feature type="transmembrane region" description="Helical" evidence="6">
    <location>
        <begin position="133"/>
        <end position="152"/>
    </location>
</feature>
<evidence type="ECO:0000256" key="1">
    <source>
        <dbReference type="ARBA" id="ARBA00004585"/>
    </source>
</evidence>
<evidence type="ECO:0000256" key="6">
    <source>
        <dbReference type="SAM" id="Phobius"/>
    </source>
</evidence>
<comment type="similarity">
    <text evidence="2">Belongs to the peroxin-11 family.</text>
</comment>
<evidence type="ECO:0008006" key="9">
    <source>
        <dbReference type="Google" id="ProtNLM"/>
    </source>
</evidence>
<evidence type="ECO:0000256" key="5">
    <source>
        <dbReference type="ARBA" id="ARBA00023140"/>
    </source>
</evidence>
<evidence type="ECO:0000313" key="7">
    <source>
        <dbReference type="EMBL" id="GBG85951.1"/>
    </source>
</evidence>
<organism evidence="7 8">
    <name type="scientific">Chara braunii</name>
    <name type="common">Braun's stonewort</name>
    <dbReference type="NCBI Taxonomy" id="69332"/>
    <lineage>
        <taxon>Eukaryota</taxon>
        <taxon>Viridiplantae</taxon>
        <taxon>Streptophyta</taxon>
        <taxon>Charophyceae</taxon>
        <taxon>Charales</taxon>
        <taxon>Characeae</taxon>
        <taxon>Chara</taxon>
    </lineage>
</organism>
<dbReference type="OMA" id="LVHWHVE"/>
<keyword evidence="3" id="KW-0962">Peroxisome biogenesis</keyword>
<comment type="caution">
    <text evidence="7">The sequence shown here is derived from an EMBL/GenBank/DDBJ whole genome shotgun (WGS) entry which is preliminary data.</text>
</comment>
<dbReference type="GO" id="GO:0042802">
    <property type="term" value="F:identical protein binding"/>
    <property type="evidence" value="ECO:0007669"/>
    <property type="project" value="EnsemblPlants"/>
</dbReference>
<gene>
    <name evidence="7" type="ORF">CBR_g40763</name>
</gene>
<name>A0A388LUL7_CHABU</name>
<keyword evidence="8" id="KW-1185">Reference proteome</keyword>
<dbReference type="AlphaFoldDB" id="A0A388LUL7"/>
<sequence>MANQHVDGLDKLVTFLAKRDGIDKLVKTFQYVGKLMHLYAQHRHPDVADRFKKLELASGIARKAFRSGRFLTGFNCLRKTTYPDWKVCGLAILANAGEMIYFFFDHITFFSRVGFLNPALAPRSCFYSAFGEGFGYIFAMMADSIFISRGLSEERRVRDKIRQLEREDPGNPSSTEMHKARARISQLRMDRVMRLCSIAACAADLIIAINDVEPNPFVSHPLTLGVSGLVSAWAGWYRLWPGV</sequence>
<evidence type="ECO:0000256" key="2">
    <source>
        <dbReference type="ARBA" id="ARBA00008194"/>
    </source>
</evidence>
<dbReference type="PANTHER" id="PTHR12652:SF17">
    <property type="entry name" value="PEROXISOMAL MEMBRANE PROTEIN 11B"/>
    <property type="match status" value="1"/>
</dbReference>
<accession>A0A388LUL7</accession>
<dbReference type="STRING" id="69332.A0A388LUL7"/>
<evidence type="ECO:0000256" key="3">
    <source>
        <dbReference type="ARBA" id="ARBA00022593"/>
    </source>
</evidence>
<evidence type="ECO:0000313" key="8">
    <source>
        <dbReference type="Proteomes" id="UP000265515"/>
    </source>
</evidence>
<feature type="transmembrane region" description="Helical" evidence="6">
    <location>
        <begin position="87"/>
        <end position="104"/>
    </location>
</feature>
<dbReference type="OrthoDB" id="411017at2759"/>